<dbReference type="EMBL" id="MEYS01000001">
    <property type="protein sequence ID" value="OGD34318.1"/>
    <property type="molecule type" value="Genomic_DNA"/>
</dbReference>
<accession>A0A1F5BUU7</accession>
<feature type="chain" id="PRO_5009518025" description="MBG domain-containing protein" evidence="1">
    <location>
        <begin position="23"/>
        <end position="447"/>
    </location>
</feature>
<sequence length="447" mass="47229">MNRYIPLVIILCFAAFTVSVFAVNQVKTTETFITSGDGEVSSATTTTFSLYIGDDLTGITNPVKSAYIPISGVYTTSGGGPYELSAKLETDNATLQTFTLPNVGTTPTPFEVLYKDPTSPGKINPASAGTYTYTLGITLTNMTVYGLGAKAVVSHEYVPASCADGQPANEKVKTTETFITSGDGEVSSATTTTFSLYIGDDLTGITNPVKSVYIPISGVYTGNGTILVKLDDDNNTAETFTLPNVGSTPTPFEILYKDPTVPGKINPASAGTYTYTLGITPSGVTVYGLGAKAVVTHRYKPPTCGGGFAATGYLESSTFDTGVASGAAYNWILWDGPAKPLNTHVKLQLATSNCANGKTNPPACDDFGDWQYYGDADGNGTCNTTEYYEPDPNIPAEIKCWVTHNNQRYFRYKVTLCSVNDCTTGTGNATPQIGGASYNGVIVNWSP</sequence>
<protein>
    <recommendedName>
        <fullName evidence="4">MBG domain-containing protein</fullName>
    </recommendedName>
</protein>
<feature type="signal peptide" evidence="1">
    <location>
        <begin position="1"/>
        <end position="22"/>
    </location>
</feature>
<name>A0A1F5BUU7_9BACT</name>
<keyword evidence="1" id="KW-0732">Signal</keyword>
<evidence type="ECO:0000313" key="2">
    <source>
        <dbReference type="EMBL" id="OGD34318.1"/>
    </source>
</evidence>
<reference evidence="2 3" key="1">
    <citation type="journal article" date="2016" name="Nat. Commun.">
        <title>Thousands of microbial genomes shed light on interconnected biogeochemical processes in an aquifer system.</title>
        <authorList>
            <person name="Anantharaman K."/>
            <person name="Brown C.T."/>
            <person name="Hug L.A."/>
            <person name="Sharon I."/>
            <person name="Castelle C.J."/>
            <person name="Probst A.J."/>
            <person name="Thomas B.C."/>
            <person name="Singh A."/>
            <person name="Wilkins M.J."/>
            <person name="Karaoz U."/>
            <person name="Brodie E.L."/>
            <person name="Williams K.H."/>
            <person name="Hubbard S.S."/>
            <person name="Banfield J.F."/>
        </authorList>
    </citation>
    <scope>NUCLEOTIDE SEQUENCE [LARGE SCALE GENOMIC DNA]</scope>
</reference>
<gene>
    <name evidence="2" type="ORF">A2988_02200</name>
</gene>
<dbReference type="AlphaFoldDB" id="A0A1F5BUU7"/>
<organism evidence="2 3">
    <name type="scientific">Candidatus Azambacteria bacterium RIFCSPLOWO2_01_FULL_46_25</name>
    <dbReference type="NCBI Taxonomy" id="1797298"/>
    <lineage>
        <taxon>Bacteria</taxon>
        <taxon>Candidatus Azamiibacteriota</taxon>
    </lineage>
</organism>
<dbReference type="STRING" id="1797298.A2988_02200"/>
<dbReference type="Proteomes" id="UP000176650">
    <property type="component" value="Unassembled WGS sequence"/>
</dbReference>
<evidence type="ECO:0008006" key="4">
    <source>
        <dbReference type="Google" id="ProtNLM"/>
    </source>
</evidence>
<evidence type="ECO:0000256" key="1">
    <source>
        <dbReference type="SAM" id="SignalP"/>
    </source>
</evidence>
<evidence type="ECO:0000313" key="3">
    <source>
        <dbReference type="Proteomes" id="UP000176650"/>
    </source>
</evidence>
<proteinExistence type="predicted"/>
<comment type="caution">
    <text evidence="2">The sequence shown here is derived from an EMBL/GenBank/DDBJ whole genome shotgun (WGS) entry which is preliminary data.</text>
</comment>